<dbReference type="AlphaFoldDB" id="A0A3E2TM05"/>
<dbReference type="PANTHER" id="PTHR43022:SF1">
    <property type="entry name" value="PROTEIN SMF"/>
    <property type="match status" value="1"/>
</dbReference>
<dbReference type="InterPro" id="IPR003488">
    <property type="entry name" value="DprA"/>
</dbReference>
<dbReference type="InterPro" id="IPR041614">
    <property type="entry name" value="DprA_WH"/>
</dbReference>
<feature type="domain" description="Smf/DprA SLOG" evidence="2">
    <location>
        <begin position="88"/>
        <end position="296"/>
    </location>
</feature>
<evidence type="ECO:0000313" key="5">
    <source>
        <dbReference type="Proteomes" id="UP000260773"/>
    </source>
</evidence>
<accession>A0A3E2TM05</accession>
<sequence>MGDIGEAEMEKDEYWLWLGTIPGIGNVTALKLLNAFGGDIRVLYEADKKTIAGRHIVSEKQLQSIIYSRNRDRICRAYAQMKEKGIQCLSIVDTHYPDMLKSLHDPPIVLYFLGSIPAPEEWMIALIGARQCSSYGRQVSRMLARGIAASGLTVVSGMARGSDSAAHWGALEEGGRTFAVLGCGVDVCYPRENIDLYTEISRNGGILSEFPPGTKPEGYHFPRRNRLIAALAKGIVVTEAKQKSGTLTTVEHGLDLGKDIFAVPGRIDDALSEGCNQLIRVGAKLVMQPSDILEEFGILAREYKKNNITLDNSEKVVYASICLVPRSADEIAALTGMDVQCIIHCLVRMELKGIIHRVGKNQYVLSI</sequence>
<dbReference type="NCBIfam" id="TIGR00732">
    <property type="entry name" value="dprA"/>
    <property type="match status" value="1"/>
</dbReference>
<dbReference type="Proteomes" id="UP000260773">
    <property type="component" value="Unassembled WGS sequence"/>
</dbReference>
<dbReference type="SUPFAM" id="SSF47781">
    <property type="entry name" value="RuvA domain 2-like"/>
    <property type="match status" value="1"/>
</dbReference>
<dbReference type="InterPro" id="IPR010994">
    <property type="entry name" value="RuvA_2-like"/>
</dbReference>
<comment type="caution">
    <text evidence="4">The sequence shown here is derived from an EMBL/GenBank/DDBJ whole genome shotgun (WGS) entry which is preliminary data.</text>
</comment>
<proteinExistence type="inferred from homology"/>
<organism evidence="4 5">
    <name type="scientific">Coprococcus catus</name>
    <dbReference type="NCBI Taxonomy" id="116085"/>
    <lineage>
        <taxon>Bacteria</taxon>
        <taxon>Bacillati</taxon>
        <taxon>Bacillota</taxon>
        <taxon>Clostridia</taxon>
        <taxon>Lachnospirales</taxon>
        <taxon>Lachnospiraceae</taxon>
        <taxon>Coprococcus</taxon>
    </lineage>
</organism>
<protein>
    <submittedName>
        <fullName evidence="4">DNA-protecting protein DprA</fullName>
    </submittedName>
</protein>
<feature type="domain" description="DprA winged helix" evidence="3">
    <location>
        <begin position="309"/>
        <end position="358"/>
    </location>
</feature>
<dbReference type="Pfam" id="PF02481">
    <property type="entry name" value="DNA_processg_A"/>
    <property type="match status" value="1"/>
</dbReference>
<dbReference type="GO" id="GO:0009294">
    <property type="term" value="P:DNA-mediated transformation"/>
    <property type="evidence" value="ECO:0007669"/>
    <property type="project" value="InterPro"/>
</dbReference>
<dbReference type="PANTHER" id="PTHR43022">
    <property type="entry name" value="PROTEIN SMF"/>
    <property type="match status" value="1"/>
</dbReference>
<dbReference type="Pfam" id="PF17782">
    <property type="entry name" value="WHD_DprA"/>
    <property type="match status" value="1"/>
</dbReference>
<dbReference type="Gene3D" id="3.40.50.450">
    <property type="match status" value="1"/>
</dbReference>
<comment type="similarity">
    <text evidence="1">Belongs to the DprA/Smf family.</text>
</comment>
<dbReference type="Gene3D" id="1.10.10.10">
    <property type="entry name" value="Winged helix-like DNA-binding domain superfamily/Winged helix DNA-binding domain"/>
    <property type="match status" value="1"/>
</dbReference>
<evidence type="ECO:0000259" key="2">
    <source>
        <dbReference type="Pfam" id="PF02481"/>
    </source>
</evidence>
<dbReference type="InterPro" id="IPR036388">
    <property type="entry name" value="WH-like_DNA-bd_sf"/>
</dbReference>
<evidence type="ECO:0000259" key="3">
    <source>
        <dbReference type="Pfam" id="PF17782"/>
    </source>
</evidence>
<gene>
    <name evidence="4" type="primary">dprA</name>
    <name evidence="4" type="ORF">DW070_11110</name>
</gene>
<reference evidence="4 5" key="1">
    <citation type="submission" date="2018-08" db="EMBL/GenBank/DDBJ databases">
        <title>A genome reference for cultivated species of the human gut microbiota.</title>
        <authorList>
            <person name="Zou Y."/>
            <person name="Xue W."/>
            <person name="Luo G."/>
        </authorList>
    </citation>
    <scope>NUCLEOTIDE SEQUENCE [LARGE SCALE GENOMIC DNA]</scope>
    <source>
        <strain evidence="4 5">AF45-17</strain>
    </source>
</reference>
<dbReference type="EMBL" id="QVEP01000028">
    <property type="protein sequence ID" value="RGB78601.1"/>
    <property type="molecule type" value="Genomic_DNA"/>
</dbReference>
<dbReference type="InterPro" id="IPR057666">
    <property type="entry name" value="DrpA_SLOG"/>
</dbReference>
<dbReference type="SUPFAM" id="SSF102405">
    <property type="entry name" value="MCP/YpsA-like"/>
    <property type="match status" value="1"/>
</dbReference>
<name>A0A3E2TM05_9FIRM</name>
<evidence type="ECO:0000256" key="1">
    <source>
        <dbReference type="ARBA" id="ARBA00006525"/>
    </source>
</evidence>
<evidence type="ECO:0000313" key="4">
    <source>
        <dbReference type="EMBL" id="RGB78601.1"/>
    </source>
</evidence>